<evidence type="ECO:0000313" key="2">
    <source>
        <dbReference type="Proteomes" id="UP000646211"/>
    </source>
</evidence>
<sequence>MIHFYQQLGKLFYGVASVDKTIRKEEIAQLKEIVKKEWVPIENTFNEFGDDSAYQIEIVFDWLVENDWNIGKVIPNFKIFKKEHPSLFTPQVNDLILKTAKAIANSFSGKNKSESVLITELRNILFQ</sequence>
<evidence type="ECO:0000313" key="1">
    <source>
        <dbReference type="EMBL" id="MBF2707137.1"/>
    </source>
</evidence>
<reference evidence="1" key="1">
    <citation type="submission" date="2020-11" db="EMBL/GenBank/DDBJ databases">
        <title>Genome of Flavobacterium soyangense.</title>
        <authorList>
            <person name="Liu Q."/>
            <person name="Xin Y.-H."/>
        </authorList>
    </citation>
    <scope>NUCLEOTIDE SEQUENCE</scope>
    <source>
        <strain evidence="1">CGMCC 1.13493</strain>
    </source>
</reference>
<dbReference type="AlphaFoldDB" id="A0A930U831"/>
<accession>A0A930U831</accession>
<gene>
    <name evidence="1" type="ORF">IR213_00795</name>
</gene>
<organism evidence="1 2">
    <name type="scientific">Flavobacterium soyangense</name>
    <dbReference type="NCBI Taxonomy" id="2023265"/>
    <lineage>
        <taxon>Bacteria</taxon>
        <taxon>Pseudomonadati</taxon>
        <taxon>Bacteroidota</taxon>
        <taxon>Flavobacteriia</taxon>
        <taxon>Flavobacteriales</taxon>
        <taxon>Flavobacteriaceae</taxon>
        <taxon>Flavobacterium</taxon>
    </lineage>
</organism>
<keyword evidence="2" id="KW-1185">Reference proteome</keyword>
<comment type="caution">
    <text evidence="1">The sequence shown here is derived from an EMBL/GenBank/DDBJ whole genome shotgun (WGS) entry which is preliminary data.</text>
</comment>
<name>A0A930U831_9FLAO</name>
<dbReference type="Proteomes" id="UP000646211">
    <property type="component" value="Unassembled WGS sequence"/>
</dbReference>
<protein>
    <submittedName>
        <fullName evidence="1">Uncharacterized protein</fullName>
    </submittedName>
</protein>
<proteinExistence type="predicted"/>
<dbReference type="EMBL" id="JADHEC010000001">
    <property type="protein sequence ID" value="MBF2707137.1"/>
    <property type="molecule type" value="Genomic_DNA"/>
</dbReference>